<evidence type="ECO:0000256" key="5">
    <source>
        <dbReference type="SAM" id="SignalP"/>
    </source>
</evidence>
<reference evidence="8" key="1">
    <citation type="journal article" date="2021" name="PeerJ">
        <title>Extensive microbial diversity within the chicken gut microbiome revealed by metagenomics and culture.</title>
        <authorList>
            <person name="Gilroy R."/>
            <person name="Ravi A."/>
            <person name="Getino M."/>
            <person name="Pursley I."/>
            <person name="Horton D.L."/>
            <person name="Alikhan N.F."/>
            <person name="Baker D."/>
            <person name="Gharbi K."/>
            <person name="Hall N."/>
            <person name="Watson M."/>
            <person name="Adriaenssens E.M."/>
            <person name="Foster-Nyarko E."/>
            <person name="Jarju S."/>
            <person name="Secka A."/>
            <person name="Antonio M."/>
            <person name="Oren A."/>
            <person name="Chaudhuri R.R."/>
            <person name="La Ragione R."/>
            <person name="Hildebrand F."/>
            <person name="Pallen M.J."/>
        </authorList>
    </citation>
    <scope>NUCLEOTIDE SEQUENCE</scope>
    <source>
        <strain evidence="8">ChiGjej6B6-14162</strain>
    </source>
</reference>
<feature type="signal peptide" evidence="5">
    <location>
        <begin position="1"/>
        <end position="24"/>
    </location>
</feature>
<feature type="domain" description="Glycosyl hydrolase family 30 beta sandwich" evidence="7">
    <location>
        <begin position="429"/>
        <end position="487"/>
    </location>
</feature>
<dbReference type="Pfam" id="PF02055">
    <property type="entry name" value="Glyco_hydro_30"/>
    <property type="match status" value="2"/>
</dbReference>
<dbReference type="SUPFAM" id="SSF51445">
    <property type="entry name" value="(Trans)glycosidases"/>
    <property type="match status" value="1"/>
</dbReference>
<reference evidence="8" key="2">
    <citation type="submission" date="2021-04" db="EMBL/GenBank/DDBJ databases">
        <authorList>
            <person name="Gilroy R."/>
        </authorList>
    </citation>
    <scope>NUCLEOTIDE SEQUENCE</scope>
    <source>
        <strain evidence="8">ChiGjej6B6-14162</strain>
    </source>
</reference>
<dbReference type="AlphaFoldDB" id="A0A9D1X9J1"/>
<dbReference type="Gene3D" id="3.20.20.80">
    <property type="entry name" value="Glycosidases"/>
    <property type="match status" value="1"/>
</dbReference>
<evidence type="ECO:0000256" key="4">
    <source>
        <dbReference type="RuleBase" id="RU361188"/>
    </source>
</evidence>
<evidence type="ECO:0000313" key="9">
    <source>
        <dbReference type="Proteomes" id="UP000886740"/>
    </source>
</evidence>
<dbReference type="InterPro" id="IPR017853">
    <property type="entry name" value="GH"/>
</dbReference>
<keyword evidence="2 5" id="KW-0732">Signal</keyword>
<evidence type="ECO:0000256" key="1">
    <source>
        <dbReference type="ARBA" id="ARBA00005382"/>
    </source>
</evidence>
<feature type="domain" description="Glycosyl hydrolase family 30 TIM-barrel" evidence="6">
    <location>
        <begin position="223"/>
        <end position="426"/>
    </location>
</feature>
<dbReference type="InterPro" id="IPR033453">
    <property type="entry name" value="Glyco_hydro_30_TIM-barrel"/>
</dbReference>
<dbReference type="Proteomes" id="UP000886740">
    <property type="component" value="Unassembled WGS sequence"/>
</dbReference>
<keyword evidence="4" id="KW-0326">Glycosidase</keyword>
<evidence type="ECO:0000259" key="7">
    <source>
        <dbReference type="Pfam" id="PF17189"/>
    </source>
</evidence>
<feature type="domain" description="Glycosyl hydrolase family 30 TIM-barrel" evidence="6">
    <location>
        <begin position="63"/>
        <end position="182"/>
    </location>
</feature>
<accession>A0A9D1X9J1</accession>
<dbReference type="GO" id="GO:0006680">
    <property type="term" value="P:glucosylceramide catabolic process"/>
    <property type="evidence" value="ECO:0007669"/>
    <property type="project" value="TreeGrafter"/>
</dbReference>
<sequence length="490" mass="55124">MKTSNWLFSILAGALLSACQSAPEATWVSTTFDQRWVEENNVAAASGNQADAVIDTSRVAQVIDGFGTCFNELGWTSLSKLDEATREAILREMFSPGVGANFTICRMPVAANDFALDWYSYNENEGDFAMEKFSIAHDEQALIPFIQAAQAYNPDLKIWASPWCPPSWMKYSKHYASRSTMKMARELKESLKEGESTYMSKVVDNGLPEDQEYHEGRDAFIQEEPYFKAYALYFSKFIDAYKAKGIDIFMVMPQNEFNSAQIFPSCCWTAKGLSRFIGQYLGPTMREKGVKLYFGTMERANTALVDTILNDAASGQYVEGVGFQWAGKDALPGIHQNYPQLKFYQTEQECGDGKNDWAGASHSWDLMKHYLKNGVNVYEYWNTSLDEGGVSRWGWSQNSLVVVAPDGKSFTYTPEYFIMKHVSHYVMPGARRIETEGSYEDLLAFINPDRSVVVIAGNNADEARTVTFRINGATYSPTLKAHSVNTFQIK</sequence>
<dbReference type="GO" id="GO:0016020">
    <property type="term" value="C:membrane"/>
    <property type="evidence" value="ECO:0007669"/>
    <property type="project" value="GOC"/>
</dbReference>
<dbReference type="PANTHER" id="PTHR11069:SF23">
    <property type="entry name" value="LYSOSOMAL ACID GLUCOSYLCERAMIDASE"/>
    <property type="match status" value="1"/>
</dbReference>
<proteinExistence type="inferred from homology"/>
<dbReference type="InterPro" id="IPR001139">
    <property type="entry name" value="Glyco_hydro_30"/>
</dbReference>
<feature type="chain" id="PRO_5039074018" evidence="5">
    <location>
        <begin position="25"/>
        <end position="490"/>
    </location>
</feature>
<dbReference type="Pfam" id="PF17189">
    <property type="entry name" value="Glyco_hydro_30C"/>
    <property type="match status" value="1"/>
</dbReference>
<dbReference type="PANTHER" id="PTHR11069">
    <property type="entry name" value="GLUCOSYLCERAMIDASE"/>
    <property type="match status" value="1"/>
</dbReference>
<comment type="caution">
    <text evidence="8">The sequence shown here is derived from an EMBL/GenBank/DDBJ whole genome shotgun (WGS) entry which is preliminary data.</text>
</comment>
<gene>
    <name evidence="8" type="ORF">H9977_08490</name>
</gene>
<keyword evidence="3 4" id="KW-0378">Hydrolase</keyword>
<protein>
    <submittedName>
        <fullName evidence="8">Beta-glycosidase</fullName>
    </submittedName>
</protein>
<dbReference type="GO" id="GO:0004348">
    <property type="term" value="F:glucosylceramidase activity"/>
    <property type="evidence" value="ECO:0007669"/>
    <property type="project" value="InterPro"/>
</dbReference>
<evidence type="ECO:0000259" key="6">
    <source>
        <dbReference type="Pfam" id="PF02055"/>
    </source>
</evidence>
<dbReference type="PROSITE" id="PS51257">
    <property type="entry name" value="PROKAR_LIPOPROTEIN"/>
    <property type="match status" value="1"/>
</dbReference>
<dbReference type="PRINTS" id="PR00843">
    <property type="entry name" value="GLHYDRLASE30"/>
</dbReference>
<evidence type="ECO:0000313" key="8">
    <source>
        <dbReference type="EMBL" id="HIX75051.1"/>
    </source>
</evidence>
<name>A0A9D1X9J1_9BACT</name>
<evidence type="ECO:0000256" key="3">
    <source>
        <dbReference type="ARBA" id="ARBA00022801"/>
    </source>
</evidence>
<evidence type="ECO:0000256" key="2">
    <source>
        <dbReference type="ARBA" id="ARBA00022729"/>
    </source>
</evidence>
<organism evidence="8 9">
    <name type="scientific">Candidatus Parabacteroides intestinipullorum</name>
    <dbReference type="NCBI Taxonomy" id="2838723"/>
    <lineage>
        <taxon>Bacteria</taxon>
        <taxon>Pseudomonadati</taxon>
        <taxon>Bacteroidota</taxon>
        <taxon>Bacteroidia</taxon>
        <taxon>Bacteroidales</taxon>
        <taxon>Tannerellaceae</taxon>
        <taxon>Parabacteroides</taxon>
    </lineage>
</organism>
<dbReference type="InterPro" id="IPR033452">
    <property type="entry name" value="GH30_C"/>
</dbReference>
<comment type="similarity">
    <text evidence="1 4">Belongs to the glycosyl hydrolase 30 family.</text>
</comment>
<dbReference type="EMBL" id="DXEL01000058">
    <property type="protein sequence ID" value="HIX75051.1"/>
    <property type="molecule type" value="Genomic_DNA"/>
</dbReference>